<evidence type="ECO:0000313" key="3">
    <source>
        <dbReference type="EMBL" id="RYU93381.1"/>
    </source>
</evidence>
<feature type="transmembrane region" description="Helical" evidence="1">
    <location>
        <begin position="57"/>
        <end position="82"/>
    </location>
</feature>
<feature type="transmembrane region" description="Helical" evidence="1">
    <location>
        <begin position="449"/>
        <end position="472"/>
    </location>
</feature>
<comment type="caution">
    <text evidence="3">The sequence shown here is derived from an EMBL/GenBank/DDBJ whole genome shotgun (WGS) entry which is preliminary data.</text>
</comment>
<accession>A0A4Q5LUL9</accession>
<feature type="transmembrane region" description="Helical" evidence="1">
    <location>
        <begin position="185"/>
        <end position="207"/>
    </location>
</feature>
<feature type="transmembrane region" description="Helical" evidence="1">
    <location>
        <begin position="324"/>
        <end position="344"/>
    </location>
</feature>
<keyword evidence="1" id="KW-1133">Transmembrane helix</keyword>
<name>A0A4Q5LUL9_9BACT</name>
<keyword evidence="3" id="KW-0645">Protease</keyword>
<keyword evidence="1" id="KW-0472">Membrane</keyword>
<feature type="transmembrane region" description="Helical" evidence="1">
    <location>
        <begin position="563"/>
        <end position="583"/>
    </location>
</feature>
<dbReference type="AlphaFoldDB" id="A0A4Q5LUL9"/>
<evidence type="ECO:0000259" key="2">
    <source>
        <dbReference type="Pfam" id="PF01433"/>
    </source>
</evidence>
<sequence length="1170" mass="133023">MKTTTQFKYLLAFELSLFFKRVWIYVVLLAFLGLGFVGGSSFSAFTTENTFRNSPFAITYILGYLSLICIFSSSILAAQVLFREQEHHFSMVLYATPLKKINFFLSRFLIVFGINSFTFFLLVTGFAVGQTMSRFDASEMGPFHLWYYYQPFLLLTLPNAFFCSAVVCSIGLLTKNKLLVYISGLFIFIAYQVSLIFSGSPLIAGALPPTEESMQMAARFDPFGLSAFLHHTLQWSAIQRNTTLTALTGTMLFNRLFYGIVSFILLLVSHQLFSFSVDSKSRKVKEKAQTKGFIPAYRAVLPQAFSVPHSFKSLLSLVKIDLTFVLKSIPFLLILIGMVFFVSMEMYGEIEQGIRIPENYVSTALIVNTILETFPALCSLVILFYSNELLWRSRSSNFHLIENTTPVSLYIQFFAKWFSMVCIILLLITGVVLTGIVFQLVYHYPHIEWFTYISISYLAGLPLILSAGIVIAIQQLSKNRYVGLVLSTIFVLLTTTSIGTAIHITHPLLRIGNAFGGEYSTMSGFGAHLIAFSWRMLFGVCTTFIIMLLAVQFQQRGRKSWNLPIGITLLVLVIMATASGIYINSQLDLTDQESTLEWQANYEKKYRQFQNLPKPTIRAVQTKIDVFPEKNAYNVSATYTLQNSTNQPITKLLFYLTPEISLKSLQVAGLKVNTADEEFGHYWINLPKPLQSQDSIQADFELSYTWNAFTKLSPFNAPVENGAFMRISNYFPQLGYQSGNEIDNEVERKARNLGKATPHKNLEAPRQQEAEWLTIDMQISTSANQTAIGIGELVNHWTVNNRNYFHYKTDVPVRFRFGVSSANYAVRKIRHRGIDIEVYYHPTHHENVAGLIANAKNTLDYCETNFGKYPFNTIRFAEISAFSKGFAATAYPATIFMTENMVFHANIKGDKQQDVINELAGHELSHIWWGSTRFVPDEREGGRFLSETLAMYTELMLVKKMYGQKRVLENVRMHKNIYLSDRGFSDEQPLYKTDYSNLHQFYSKGMVAMYQLSELIGEDKVNTALRNLYQKYAGSNTLPITTDFLNELYALTDASIHPAIDDLFKKIIIYQPIAQSIQARQIDNQYETIFEVIVNKYQEDGKGKQAKVDFSGTIEVGFSFKDGKEQVMSFPVNHNKASIKVTHTEKPVKLVLDPHEKMIKGDEGTIYRVK</sequence>
<dbReference type="GO" id="GO:0008270">
    <property type="term" value="F:zinc ion binding"/>
    <property type="evidence" value="ECO:0007669"/>
    <property type="project" value="InterPro"/>
</dbReference>
<feature type="transmembrane region" description="Helical" evidence="1">
    <location>
        <begin position="484"/>
        <end position="505"/>
    </location>
</feature>
<feature type="transmembrane region" description="Helical" evidence="1">
    <location>
        <begin position="256"/>
        <end position="277"/>
    </location>
</feature>
<feature type="transmembrane region" description="Helical" evidence="1">
    <location>
        <begin position="148"/>
        <end position="173"/>
    </location>
</feature>
<dbReference type="GO" id="GO:0008237">
    <property type="term" value="F:metallopeptidase activity"/>
    <property type="evidence" value="ECO:0007669"/>
    <property type="project" value="InterPro"/>
</dbReference>
<evidence type="ECO:0000313" key="4">
    <source>
        <dbReference type="Proteomes" id="UP000293162"/>
    </source>
</evidence>
<dbReference type="OrthoDB" id="100605at2"/>
<organism evidence="3 4">
    <name type="scientific">Emticicia agri</name>
    <dbReference type="NCBI Taxonomy" id="2492393"/>
    <lineage>
        <taxon>Bacteria</taxon>
        <taxon>Pseudomonadati</taxon>
        <taxon>Bacteroidota</taxon>
        <taxon>Cytophagia</taxon>
        <taxon>Cytophagales</taxon>
        <taxon>Leadbetterellaceae</taxon>
        <taxon>Emticicia</taxon>
    </lineage>
</organism>
<feature type="transmembrane region" description="Helical" evidence="1">
    <location>
        <begin position="417"/>
        <end position="443"/>
    </location>
</feature>
<dbReference type="GO" id="GO:0004177">
    <property type="term" value="F:aminopeptidase activity"/>
    <property type="evidence" value="ECO:0007669"/>
    <property type="project" value="UniProtKB-KW"/>
</dbReference>
<feature type="transmembrane region" description="Helical" evidence="1">
    <location>
        <begin position="364"/>
        <end position="385"/>
    </location>
</feature>
<gene>
    <name evidence="3" type="ORF">EWM59_22225</name>
</gene>
<protein>
    <submittedName>
        <fullName evidence="3">Aminopeptidase</fullName>
    </submittedName>
</protein>
<dbReference type="Proteomes" id="UP000293162">
    <property type="component" value="Unassembled WGS sequence"/>
</dbReference>
<dbReference type="InterPro" id="IPR027268">
    <property type="entry name" value="Peptidase_M4/M1_CTD_sf"/>
</dbReference>
<dbReference type="RefSeq" id="WP_130023456.1">
    <property type="nucleotide sequence ID" value="NZ_SEWF01000046.1"/>
</dbReference>
<feature type="domain" description="Peptidase M1 membrane alanine aminopeptidase" evidence="2">
    <location>
        <begin position="855"/>
        <end position="1056"/>
    </location>
</feature>
<feature type="transmembrane region" description="Helical" evidence="1">
    <location>
        <begin position="103"/>
        <end position="128"/>
    </location>
</feature>
<dbReference type="EMBL" id="SEWF01000046">
    <property type="protein sequence ID" value="RYU93381.1"/>
    <property type="molecule type" value="Genomic_DNA"/>
</dbReference>
<keyword evidence="3" id="KW-0378">Hydrolase</keyword>
<dbReference type="InterPro" id="IPR014782">
    <property type="entry name" value="Peptidase_M1_dom"/>
</dbReference>
<dbReference type="Pfam" id="PF01433">
    <property type="entry name" value="Peptidase_M1"/>
    <property type="match status" value="1"/>
</dbReference>
<feature type="transmembrane region" description="Helical" evidence="1">
    <location>
        <begin position="525"/>
        <end position="551"/>
    </location>
</feature>
<keyword evidence="4" id="KW-1185">Reference proteome</keyword>
<proteinExistence type="predicted"/>
<dbReference type="SUPFAM" id="SSF55486">
    <property type="entry name" value="Metalloproteases ('zincins'), catalytic domain"/>
    <property type="match status" value="1"/>
</dbReference>
<dbReference type="Gene3D" id="1.10.390.10">
    <property type="entry name" value="Neutral Protease Domain 2"/>
    <property type="match status" value="1"/>
</dbReference>
<keyword evidence="3" id="KW-0031">Aminopeptidase</keyword>
<evidence type="ECO:0000256" key="1">
    <source>
        <dbReference type="SAM" id="Phobius"/>
    </source>
</evidence>
<keyword evidence="1" id="KW-0812">Transmembrane</keyword>
<feature type="transmembrane region" description="Helical" evidence="1">
    <location>
        <begin position="22"/>
        <end position="45"/>
    </location>
</feature>
<reference evidence="3 4" key="1">
    <citation type="submission" date="2019-02" db="EMBL/GenBank/DDBJ databases">
        <title>Bacterial novel species Emticicia sp. 17J42-9 isolated from soil.</title>
        <authorList>
            <person name="Jung H.-Y."/>
        </authorList>
    </citation>
    <scope>NUCLEOTIDE SEQUENCE [LARGE SCALE GENOMIC DNA]</scope>
    <source>
        <strain evidence="3 4">17J42-9</strain>
    </source>
</reference>